<evidence type="ECO:0000313" key="2">
    <source>
        <dbReference type="EMBL" id="KAK2878646.1"/>
    </source>
</evidence>
<proteinExistence type="predicted"/>
<protein>
    <submittedName>
        <fullName evidence="2">Uncharacterized protein</fullName>
    </submittedName>
</protein>
<dbReference type="EMBL" id="JAUYZG010000019">
    <property type="protein sequence ID" value="KAK2878646.1"/>
    <property type="molecule type" value="Genomic_DNA"/>
</dbReference>
<reference evidence="2" key="1">
    <citation type="submission" date="2023-08" db="EMBL/GenBank/DDBJ databases">
        <title>Chromosome-level Genome Assembly of mud carp (Cirrhinus molitorella).</title>
        <authorList>
            <person name="Liu H."/>
        </authorList>
    </citation>
    <scope>NUCLEOTIDE SEQUENCE</scope>
    <source>
        <strain evidence="2">Prfri</strain>
        <tissue evidence="2">Muscle</tissue>
    </source>
</reference>
<evidence type="ECO:0000256" key="1">
    <source>
        <dbReference type="SAM" id="MobiDB-lite"/>
    </source>
</evidence>
<feature type="region of interest" description="Disordered" evidence="1">
    <location>
        <begin position="82"/>
        <end position="110"/>
    </location>
</feature>
<accession>A0AA88PCE0</accession>
<dbReference type="Proteomes" id="UP001187343">
    <property type="component" value="Unassembled WGS sequence"/>
</dbReference>
<sequence>MWSVVTFTPLLQYTNTLSLLVLNGTDFPGAHSPHRPPLSGPVQPISSSPVVCLPLSPTDPLAESVGTMSAAYSPLCGNRRLPTPTPACVTERREASESGRQMGEASIDEN</sequence>
<dbReference type="AlphaFoldDB" id="A0AA88PCE0"/>
<organism evidence="2 3">
    <name type="scientific">Cirrhinus molitorella</name>
    <name type="common">mud carp</name>
    <dbReference type="NCBI Taxonomy" id="172907"/>
    <lineage>
        <taxon>Eukaryota</taxon>
        <taxon>Metazoa</taxon>
        <taxon>Chordata</taxon>
        <taxon>Craniata</taxon>
        <taxon>Vertebrata</taxon>
        <taxon>Euteleostomi</taxon>
        <taxon>Actinopterygii</taxon>
        <taxon>Neopterygii</taxon>
        <taxon>Teleostei</taxon>
        <taxon>Ostariophysi</taxon>
        <taxon>Cypriniformes</taxon>
        <taxon>Cyprinidae</taxon>
        <taxon>Labeoninae</taxon>
        <taxon>Labeonini</taxon>
        <taxon>Cirrhinus</taxon>
    </lineage>
</organism>
<evidence type="ECO:0000313" key="3">
    <source>
        <dbReference type="Proteomes" id="UP001187343"/>
    </source>
</evidence>
<gene>
    <name evidence="2" type="ORF">Q8A67_019437</name>
</gene>
<name>A0AA88PCE0_9TELE</name>
<keyword evidence="3" id="KW-1185">Reference proteome</keyword>
<comment type="caution">
    <text evidence="2">The sequence shown here is derived from an EMBL/GenBank/DDBJ whole genome shotgun (WGS) entry which is preliminary data.</text>
</comment>